<gene>
    <name evidence="2" type="ORF">FB567DRAFT_594282</name>
</gene>
<dbReference type="Proteomes" id="UP000813461">
    <property type="component" value="Unassembled WGS sequence"/>
</dbReference>
<dbReference type="EMBL" id="JAGMVJ010000013">
    <property type="protein sequence ID" value="KAH7083763.1"/>
    <property type="molecule type" value="Genomic_DNA"/>
</dbReference>
<evidence type="ECO:0000256" key="1">
    <source>
        <dbReference type="SAM" id="MobiDB-lite"/>
    </source>
</evidence>
<accession>A0A8K0VWG9</accession>
<feature type="region of interest" description="Disordered" evidence="1">
    <location>
        <begin position="195"/>
        <end position="234"/>
    </location>
</feature>
<feature type="compositionally biased region" description="Basic and acidic residues" evidence="1">
    <location>
        <begin position="221"/>
        <end position="234"/>
    </location>
</feature>
<organism evidence="2 3">
    <name type="scientific">Paraphoma chrysanthemicola</name>
    <dbReference type="NCBI Taxonomy" id="798071"/>
    <lineage>
        <taxon>Eukaryota</taxon>
        <taxon>Fungi</taxon>
        <taxon>Dikarya</taxon>
        <taxon>Ascomycota</taxon>
        <taxon>Pezizomycotina</taxon>
        <taxon>Dothideomycetes</taxon>
        <taxon>Pleosporomycetidae</taxon>
        <taxon>Pleosporales</taxon>
        <taxon>Pleosporineae</taxon>
        <taxon>Phaeosphaeriaceae</taxon>
        <taxon>Paraphoma</taxon>
    </lineage>
</organism>
<reference evidence="2" key="1">
    <citation type="journal article" date="2021" name="Nat. Commun.">
        <title>Genetic determinants of endophytism in the Arabidopsis root mycobiome.</title>
        <authorList>
            <person name="Mesny F."/>
            <person name="Miyauchi S."/>
            <person name="Thiergart T."/>
            <person name="Pickel B."/>
            <person name="Atanasova L."/>
            <person name="Karlsson M."/>
            <person name="Huettel B."/>
            <person name="Barry K.W."/>
            <person name="Haridas S."/>
            <person name="Chen C."/>
            <person name="Bauer D."/>
            <person name="Andreopoulos W."/>
            <person name="Pangilinan J."/>
            <person name="LaButti K."/>
            <person name="Riley R."/>
            <person name="Lipzen A."/>
            <person name="Clum A."/>
            <person name="Drula E."/>
            <person name="Henrissat B."/>
            <person name="Kohler A."/>
            <person name="Grigoriev I.V."/>
            <person name="Martin F.M."/>
            <person name="Hacquard S."/>
        </authorList>
    </citation>
    <scope>NUCLEOTIDE SEQUENCE</scope>
    <source>
        <strain evidence="2">MPI-SDFR-AT-0120</strain>
    </source>
</reference>
<sequence length="496" mass="53725">MSSEPTLTPDSAVASSGVLIPILQEILQDTKKDIAQLKIDIRTKFERLRHRALTSVTDPLDPPPPNTAIGTPNQSSSPRQLSSAASASSSLYSQDSIASTSCCRCHAHFKILLDDHSELITDLSAQVHSLRYMLYSIKDDLRLGRYNGSVKPSQTSLQYNLPLSDEDVQFNIRQVNGRMSREPNKALFGSTLISTSNGEAASSPQSLVRVDNSTARLSSHGPRESPSDDDDHNRTRATRAISTIVQLKGGDLSFPHIKPNGATSSTATNQPSSLQAARSLRRRSAIPISKTHDPYEAGWLLGCVNDVAHCFIVAHARSSIPHGVGNPLSSAHEHAVAYLRDFGSSGGSENSVPFASLIDIDELTAVVGLIHAAHALTNWSWTTPFTPVNGESRVGAAIDGMEERFVALLYQAVINFMFEGDAERMEIALLDWGWSDARETDYELYDDGSIDSPLMQFAPDDTPTEYIAVGPKVPFDIFCLPSGSSTRGSCTGEMPS</sequence>
<keyword evidence="3" id="KW-1185">Reference proteome</keyword>
<evidence type="ECO:0000313" key="2">
    <source>
        <dbReference type="EMBL" id="KAH7083763.1"/>
    </source>
</evidence>
<feature type="region of interest" description="Disordered" evidence="1">
    <location>
        <begin position="53"/>
        <end position="85"/>
    </location>
</feature>
<comment type="caution">
    <text evidence="2">The sequence shown here is derived from an EMBL/GenBank/DDBJ whole genome shotgun (WGS) entry which is preliminary data.</text>
</comment>
<dbReference type="AlphaFoldDB" id="A0A8K0VWG9"/>
<feature type="compositionally biased region" description="Polar residues" evidence="1">
    <location>
        <begin position="195"/>
        <end position="217"/>
    </location>
</feature>
<protein>
    <submittedName>
        <fullName evidence="2">Uncharacterized protein</fullName>
    </submittedName>
</protein>
<proteinExistence type="predicted"/>
<evidence type="ECO:0000313" key="3">
    <source>
        <dbReference type="Proteomes" id="UP000813461"/>
    </source>
</evidence>
<name>A0A8K0VWG9_9PLEO</name>
<feature type="compositionally biased region" description="Low complexity" evidence="1">
    <location>
        <begin position="74"/>
        <end position="85"/>
    </location>
</feature>
<dbReference type="OrthoDB" id="3797411at2759"/>